<dbReference type="AlphaFoldDB" id="A0A2S6N7V6"/>
<accession>A0A2S6N7V6</accession>
<name>A0A2S6N7V6_9HYPH</name>
<protein>
    <recommendedName>
        <fullName evidence="3">Monooxygenase</fullName>
    </recommendedName>
</protein>
<dbReference type="RefSeq" id="WP_104507996.1">
    <property type="nucleotide sequence ID" value="NZ_JACIGC010000004.1"/>
</dbReference>
<proteinExistence type="predicted"/>
<dbReference type="SUPFAM" id="SSF54909">
    <property type="entry name" value="Dimeric alpha+beta barrel"/>
    <property type="match status" value="1"/>
</dbReference>
<evidence type="ECO:0000313" key="1">
    <source>
        <dbReference type="EMBL" id="PPQ30689.1"/>
    </source>
</evidence>
<keyword evidence="2" id="KW-1185">Reference proteome</keyword>
<dbReference type="Proteomes" id="UP000239089">
    <property type="component" value="Unassembled WGS sequence"/>
</dbReference>
<comment type="caution">
    <text evidence="1">The sequence shown here is derived from an EMBL/GenBank/DDBJ whole genome shotgun (WGS) entry which is preliminary data.</text>
</comment>
<reference evidence="1 2" key="1">
    <citation type="journal article" date="2018" name="Arch. Microbiol.">
        <title>New insights into the metabolic potential of the phototrophic purple bacterium Rhodopila globiformis DSM 161(T) from its draft genome sequence and evidence for a vanadium-dependent nitrogenase.</title>
        <authorList>
            <person name="Imhoff J.F."/>
            <person name="Rahn T."/>
            <person name="Kunzel S."/>
            <person name="Neulinger S.C."/>
        </authorList>
    </citation>
    <scope>NUCLEOTIDE SEQUENCE [LARGE SCALE GENOMIC DNA]</scope>
    <source>
        <strain evidence="1 2">DSM 16996</strain>
    </source>
</reference>
<dbReference type="Gene3D" id="3.30.70.100">
    <property type="match status" value="1"/>
</dbReference>
<evidence type="ECO:0000313" key="2">
    <source>
        <dbReference type="Proteomes" id="UP000239089"/>
    </source>
</evidence>
<dbReference type="InterPro" id="IPR011008">
    <property type="entry name" value="Dimeric_a/b-barrel"/>
</dbReference>
<gene>
    <name evidence="1" type="ORF">CCR94_11505</name>
</gene>
<organism evidence="1 2">
    <name type="scientific">Rhodoblastus sphagnicola</name>
    <dbReference type="NCBI Taxonomy" id="333368"/>
    <lineage>
        <taxon>Bacteria</taxon>
        <taxon>Pseudomonadati</taxon>
        <taxon>Pseudomonadota</taxon>
        <taxon>Alphaproteobacteria</taxon>
        <taxon>Hyphomicrobiales</taxon>
        <taxon>Rhodoblastaceae</taxon>
        <taxon>Rhodoblastus</taxon>
    </lineage>
</organism>
<sequence length="101" mass="11464">MIVEIVLFNLPNGATRETAMALYEKTAARWADNPDLIARYYYFDPETGEGGGVYLWPDRAAAQRWHGPDYRKMIAEFYGSAPRIRILDALMRVAPGAIQQL</sequence>
<dbReference type="EMBL" id="NHSJ01000073">
    <property type="protein sequence ID" value="PPQ30689.1"/>
    <property type="molecule type" value="Genomic_DNA"/>
</dbReference>
<evidence type="ECO:0008006" key="3">
    <source>
        <dbReference type="Google" id="ProtNLM"/>
    </source>
</evidence>
<dbReference type="OrthoDB" id="2065010at2"/>